<protein>
    <submittedName>
        <fullName evidence="1">Uncharacterized protein</fullName>
    </submittedName>
</protein>
<dbReference type="PANTHER" id="PTHR33978">
    <property type="entry name" value="SERINE/THREONINE-KINASE"/>
    <property type="match status" value="1"/>
</dbReference>
<organism evidence="1">
    <name type="scientific">Salix viminalis</name>
    <name type="common">Common osier</name>
    <name type="synonym">Basket willow</name>
    <dbReference type="NCBI Taxonomy" id="40686"/>
    <lineage>
        <taxon>Eukaryota</taxon>
        <taxon>Viridiplantae</taxon>
        <taxon>Streptophyta</taxon>
        <taxon>Embryophyta</taxon>
        <taxon>Tracheophyta</taxon>
        <taxon>Spermatophyta</taxon>
        <taxon>Magnoliopsida</taxon>
        <taxon>eudicotyledons</taxon>
        <taxon>Gunneridae</taxon>
        <taxon>Pentapetalae</taxon>
        <taxon>rosids</taxon>
        <taxon>fabids</taxon>
        <taxon>Malpighiales</taxon>
        <taxon>Salicaceae</taxon>
        <taxon>Saliceae</taxon>
        <taxon>Salix</taxon>
    </lineage>
</organism>
<dbReference type="EMBL" id="CAADRP010002040">
    <property type="protein sequence ID" value="VFU59923.1"/>
    <property type="molecule type" value="Genomic_DNA"/>
</dbReference>
<proteinExistence type="predicted"/>
<sequence length="163" mass="18996">MNRTLESRKDDQQEEEDDEKALAIWDLDSSLYDSHELVSLTQLIERHLVTLPSLGGSKRLSSKKTSQASVAVPAMHIGVKYGLQDEFVKRKLRIKKRIRSHRRKDSSEKLRIKKRIRSHSRKDNYSDKLKVIGQERVILIACLRSYLLVDLLKYLSNSWDFSS</sequence>
<name>A0A6N2N5L4_SALVM</name>
<gene>
    <name evidence="1" type="ORF">SVIM_LOCUS442463</name>
</gene>
<dbReference type="AlphaFoldDB" id="A0A6N2N5L4"/>
<dbReference type="PANTHER" id="PTHR33978:SF18">
    <property type="entry name" value="OS01G0656300 PROTEIN"/>
    <property type="match status" value="1"/>
</dbReference>
<accession>A0A6N2N5L4</accession>
<reference evidence="1" key="1">
    <citation type="submission" date="2019-03" db="EMBL/GenBank/DDBJ databases">
        <authorList>
            <person name="Mank J."/>
            <person name="Almeida P."/>
        </authorList>
    </citation>
    <scope>NUCLEOTIDE SEQUENCE</scope>
    <source>
        <strain evidence="1">78183</strain>
    </source>
</reference>
<evidence type="ECO:0000313" key="1">
    <source>
        <dbReference type="EMBL" id="VFU59923.1"/>
    </source>
</evidence>